<dbReference type="Proteomes" id="UP000672526">
    <property type="component" value="Unassembled WGS sequence"/>
</dbReference>
<feature type="transmembrane region" description="Helical" evidence="8">
    <location>
        <begin position="335"/>
        <end position="353"/>
    </location>
</feature>
<proteinExistence type="predicted"/>
<feature type="transmembrane region" description="Helical" evidence="8">
    <location>
        <begin position="167"/>
        <end position="187"/>
    </location>
</feature>
<keyword evidence="11" id="KW-1185">Reference proteome</keyword>
<dbReference type="Gene3D" id="1.20.1250.20">
    <property type="entry name" value="MFS general substrate transporter like domains"/>
    <property type="match status" value="2"/>
</dbReference>
<evidence type="ECO:0000256" key="3">
    <source>
        <dbReference type="ARBA" id="ARBA00022475"/>
    </source>
</evidence>
<reference evidence="10 11" key="1">
    <citation type="submission" date="2021-02" db="EMBL/GenBank/DDBJ databases">
        <authorList>
            <person name="Vanwijnsberghe S."/>
        </authorList>
    </citation>
    <scope>NUCLEOTIDE SEQUENCE [LARGE SCALE GENOMIC DNA]</scope>
    <source>
        <strain evidence="10 11">LMG 31837</strain>
    </source>
</reference>
<dbReference type="InterPro" id="IPR036259">
    <property type="entry name" value="MFS_trans_sf"/>
</dbReference>
<evidence type="ECO:0000313" key="11">
    <source>
        <dbReference type="Proteomes" id="UP000672526"/>
    </source>
</evidence>
<evidence type="ECO:0000256" key="8">
    <source>
        <dbReference type="SAM" id="Phobius"/>
    </source>
</evidence>
<comment type="subcellular location">
    <subcellularLocation>
        <location evidence="1">Cell membrane</location>
        <topology evidence="1">Multi-pass membrane protein</topology>
    </subcellularLocation>
</comment>
<evidence type="ECO:0000256" key="2">
    <source>
        <dbReference type="ARBA" id="ARBA00022448"/>
    </source>
</evidence>
<feature type="transmembrane region" description="Helical" evidence="8">
    <location>
        <begin position="91"/>
        <end position="112"/>
    </location>
</feature>
<feature type="transmembrane region" description="Helical" evidence="8">
    <location>
        <begin position="55"/>
        <end position="79"/>
    </location>
</feature>
<name>A0ABM8R6C5_9BURK</name>
<evidence type="ECO:0000256" key="7">
    <source>
        <dbReference type="ARBA" id="ARBA00023136"/>
    </source>
</evidence>
<protein>
    <submittedName>
        <fullName evidence="10">Proline/betaine transporter</fullName>
    </submittedName>
</protein>
<dbReference type="Pfam" id="PF07690">
    <property type="entry name" value="MFS_1"/>
    <property type="match status" value="1"/>
</dbReference>
<comment type="caution">
    <text evidence="10">The sequence shown here is derived from an EMBL/GenBank/DDBJ whole genome shotgun (WGS) entry which is preliminary data.</text>
</comment>
<feature type="domain" description="Major facilitator superfamily (MFS) profile" evidence="9">
    <location>
        <begin position="19"/>
        <end position="426"/>
    </location>
</feature>
<gene>
    <name evidence="10" type="primary">proP_3</name>
    <name evidence="10" type="ORF">R69888_02253</name>
</gene>
<dbReference type="PANTHER" id="PTHR43528:SF3">
    <property type="entry name" value="CITRATE-PROTON SYMPORTER"/>
    <property type="match status" value="1"/>
</dbReference>
<feature type="transmembrane region" description="Helical" evidence="8">
    <location>
        <begin position="124"/>
        <end position="146"/>
    </location>
</feature>
<feature type="transmembrane region" description="Helical" evidence="8">
    <location>
        <begin position="309"/>
        <end position="329"/>
    </location>
</feature>
<feature type="transmembrane region" description="Helical" evidence="8">
    <location>
        <begin position="20"/>
        <end position="49"/>
    </location>
</feature>
<dbReference type="EMBL" id="CAJNBK010000004">
    <property type="protein sequence ID" value="CAE6735077.1"/>
    <property type="molecule type" value="Genomic_DNA"/>
</dbReference>
<evidence type="ECO:0000313" key="10">
    <source>
        <dbReference type="EMBL" id="CAE6735077.1"/>
    </source>
</evidence>
<evidence type="ECO:0000256" key="5">
    <source>
        <dbReference type="ARBA" id="ARBA00022847"/>
    </source>
</evidence>
<organism evidence="10 11">
    <name type="scientific">Paraburkholderia haematera</name>
    <dbReference type="NCBI Taxonomy" id="2793077"/>
    <lineage>
        <taxon>Bacteria</taxon>
        <taxon>Pseudomonadati</taxon>
        <taxon>Pseudomonadota</taxon>
        <taxon>Betaproteobacteria</taxon>
        <taxon>Burkholderiales</taxon>
        <taxon>Burkholderiaceae</taxon>
        <taxon>Paraburkholderia</taxon>
    </lineage>
</organism>
<dbReference type="SUPFAM" id="SSF103473">
    <property type="entry name" value="MFS general substrate transporter"/>
    <property type="match status" value="1"/>
</dbReference>
<feature type="transmembrane region" description="Helical" evidence="8">
    <location>
        <begin position="241"/>
        <end position="263"/>
    </location>
</feature>
<dbReference type="InterPro" id="IPR051084">
    <property type="entry name" value="H+-coupled_symporters"/>
</dbReference>
<keyword evidence="2" id="KW-0813">Transport</keyword>
<feature type="transmembrane region" description="Helical" evidence="8">
    <location>
        <begin position="275"/>
        <end position="297"/>
    </location>
</feature>
<feature type="transmembrane region" description="Helical" evidence="8">
    <location>
        <begin position="193"/>
        <end position="210"/>
    </location>
</feature>
<keyword evidence="6 8" id="KW-1133">Transmembrane helix</keyword>
<accession>A0ABM8R6C5</accession>
<evidence type="ECO:0000256" key="6">
    <source>
        <dbReference type="ARBA" id="ARBA00022989"/>
    </source>
</evidence>
<evidence type="ECO:0000259" key="9">
    <source>
        <dbReference type="PROSITE" id="PS50850"/>
    </source>
</evidence>
<evidence type="ECO:0000256" key="1">
    <source>
        <dbReference type="ARBA" id="ARBA00004651"/>
    </source>
</evidence>
<evidence type="ECO:0000256" key="4">
    <source>
        <dbReference type="ARBA" id="ARBA00022692"/>
    </source>
</evidence>
<keyword evidence="7 8" id="KW-0472">Membrane</keyword>
<dbReference type="PROSITE" id="PS50850">
    <property type="entry name" value="MFS"/>
    <property type="match status" value="1"/>
</dbReference>
<dbReference type="InterPro" id="IPR011701">
    <property type="entry name" value="MFS"/>
</dbReference>
<keyword evidence="3" id="KW-1003">Cell membrane</keyword>
<feature type="transmembrane region" description="Helical" evidence="8">
    <location>
        <begin position="401"/>
        <end position="422"/>
    </location>
</feature>
<sequence>MQTAASRAAQPSRAELRRIVIAIVIGNGFVAYDFTVYSFSAVIIGNLFFPSSNPASSLMLSLATFGAGFVMRPLGAIMIGHIADSRGRKAGLTVSLTLMTIGTWLIACLPGYASIGPAATVLMVLARLMQGLAAGGEIGPASASLMESMAYRHRCFMVSWRGASQGAAAFAAALVGASTTALLSPAAMHDWGWRVPFVLGGLIGPVGWYLRRRMPAAAPLQRASHSPGLSPGRIVTEHPRAFLCGLLMMAAPSVGIYLTVFYMPAYLVRTLHRPAAISLLTACLSGLVILVVTPLIARAADRCASRKTLQYVALVASLAAAWPAFWALTHGVGDVAALVIITAYVALAVNNAGPSSVLMMEAFPAHRRAAGISVIYSFGVVLFGGFSPFLVTWLINRTGDPMIPAWYLMAATLLTLAALKAFPETKAPDARLAGVPQPPA</sequence>
<keyword evidence="4 8" id="KW-0812">Transmembrane</keyword>
<dbReference type="InterPro" id="IPR020846">
    <property type="entry name" value="MFS_dom"/>
</dbReference>
<keyword evidence="5" id="KW-0769">Symport</keyword>
<dbReference type="PANTHER" id="PTHR43528">
    <property type="entry name" value="ALPHA-KETOGLUTARATE PERMEASE"/>
    <property type="match status" value="1"/>
</dbReference>
<dbReference type="RefSeq" id="WP_211611058.1">
    <property type="nucleotide sequence ID" value="NZ_CAJNBK010000004.1"/>
</dbReference>
<feature type="transmembrane region" description="Helical" evidence="8">
    <location>
        <begin position="374"/>
        <end position="395"/>
    </location>
</feature>